<evidence type="ECO:0008006" key="6">
    <source>
        <dbReference type="Google" id="ProtNLM"/>
    </source>
</evidence>
<dbReference type="InterPro" id="IPR054708">
    <property type="entry name" value="MTPAP-like_central"/>
</dbReference>
<dbReference type="OMA" id="ISAYPAQ"/>
<feature type="compositionally biased region" description="Polar residues" evidence="1">
    <location>
        <begin position="689"/>
        <end position="698"/>
    </location>
</feature>
<dbReference type="CDD" id="cd05402">
    <property type="entry name" value="NT_PAP_TUTase"/>
    <property type="match status" value="1"/>
</dbReference>
<feature type="region of interest" description="Disordered" evidence="1">
    <location>
        <begin position="749"/>
        <end position="900"/>
    </location>
</feature>
<dbReference type="PANTHER" id="PTHR45979">
    <property type="entry name" value="PAP/OAS1 SUBSTRATE-BINDING DOMAIN SUPERFAMILY"/>
    <property type="match status" value="1"/>
</dbReference>
<dbReference type="InterPro" id="IPR058921">
    <property type="entry name" value="PAP/OAS1-rel"/>
</dbReference>
<name>A0A2R6W6A3_MARPO</name>
<feature type="region of interest" description="Disordered" evidence="1">
    <location>
        <begin position="1394"/>
        <end position="1494"/>
    </location>
</feature>
<dbReference type="Pfam" id="PF22600">
    <property type="entry name" value="MTPAP-like_central"/>
    <property type="match status" value="1"/>
</dbReference>
<evidence type="ECO:0000259" key="2">
    <source>
        <dbReference type="Pfam" id="PF22600"/>
    </source>
</evidence>
<evidence type="ECO:0000313" key="5">
    <source>
        <dbReference type="Proteomes" id="UP000244005"/>
    </source>
</evidence>
<dbReference type="SUPFAM" id="SSF81631">
    <property type="entry name" value="PAP/OAS1 substrate-binding domain"/>
    <property type="match status" value="1"/>
</dbReference>
<feature type="region of interest" description="Disordered" evidence="1">
    <location>
        <begin position="624"/>
        <end position="698"/>
    </location>
</feature>
<reference evidence="5" key="1">
    <citation type="journal article" date="2017" name="Cell">
        <title>Insights into land plant evolution garnered from the Marchantia polymorpha genome.</title>
        <authorList>
            <person name="Bowman J.L."/>
            <person name="Kohchi T."/>
            <person name="Yamato K.T."/>
            <person name="Jenkins J."/>
            <person name="Shu S."/>
            <person name="Ishizaki K."/>
            <person name="Yamaoka S."/>
            <person name="Nishihama R."/>
            <person name="Nakamura Y."/>
            <person name="Berger F."/>
            <person name="Adam C."/>
            <person name="Aki S.S."/>
            <person name="Althoff F."/>
            <person name="Araki T."/>
            <person name="Arteaga-Vazquez M.A."/>
            <person name="Balasubrmanian S."/>
            <person name="Barry K."/>
            <person name="Bauer D."/>
            <person name="Boehm C.R."/>
            <person name="Briginshaw L."/>
            <person name="Caballero-Perez J."/>
            <person name="Catarino B."/>
            <person name="Chen F."/>
            <person name="Chiyoda S."/>
            <person name="Chovatia M."/>
            <person name="Davies K.M."/>
            <person name="Delmans M."/>
            <person name="Demura T."/>
            <person name="Dierschke T."/>
            <person name="Dolan L."/>
            <person name="Dorantes-Acosta A.E."/>
            <person name="Eklund D.M."/>
            <person name="Florent S.N."/>
            <person name="Flores-Sandoval E."/>
            <person name="Fujiyama A."/>
            <person name="Fukuzawa H."/>
            <person name="Galik B."/>
            <person name="Grimanelli D."/>
            <person name="Grimwood J."/>
            <person name="Grossniklaus U."/>
            <person name="Hamada T."/>
            <person name="Haseloff J."/>
            <person name="Hetherington A.J."/>
            <person name="Higo A."/>
            <person name="Hirakawa Y."/>
            <person name="Hundley H.N."/>
            <person name="Ikeda Y."/>
            <person name="Inoue K."/>
            <person name="Inoue S.I."/>
            <person name="Ishida S."/>
            <person name="Jia Q."/>
            <person name="Kakita M."/>
            <person name="Kanazawa T."/>
            <person name="Kawai Y."/>
            <person name="Kawashima T."/>
            <person name="Kennedy M."/>
            <person name="Kinose K."/>
            <person name="Kinoshita T."/>
            <person name="Kohara Y."/>
            <person name="Koide E."/>
            <person name="Komatsu K."/>
            <person name="Kopischke S."/>
            <person name="Kubo M."/>
            <person name="Kyozuka J."/>
            <person name="Lagercrantz U."/>
            <person name="Lin S.S."/>
            <person name="Lindquist E."/>
            <person name="Lipzen A.M."/>
            <person name="Lu C.W."/>
            <person name="De Luna E."/>
            <person name="Martienssen R.A."/>
            <person name="Minamino N."/>
            <person name="Mizutani M."/>
            <person name="Mizutani M."/>
            <person name="Mochizuki N."/>
            <person name="Monte I."/>
            <person name="Mosher R."/>
            <person name="Nagasaki H."/>
            <person name="Nakagami H."/>
            <person name="Naramoto S."/>
            <person name="Nishitani K."/>
            <person name="Ohtani M."/>
            <person name="Okamoto T."/>
            <person name="Okumura M."/>
            <person name="Phillips J."/>
            <person name="Pollak B."/>
            <person name="Reinders A."/>
            <person name="Rovekamp M."/>
            <person name="Sano R."/>
            <person name="Sawa S."/>
            <person name="Schmid M.W."/>
            <person name="Shirakawa M."/>
            <person name="Solano R."/>
            <person name="Spunde A."/>
            <person name="Suetsugu N."/>
            <person name="Sugano S."/>
            <person name="Sugiyama A."/>
            <person name="Sun R."/>
            <person name="Suzuki Y."/>
            <person name="Takenaka M."/>
            <person name="Takezawa D."/>
            <person name="Tomogane H."/>
            <person name="Tsuzuki M."/>
            <person name="Ueda T."/>
            <person name="Umeda M."/>
            <person name="Ward J.M."/>
            <person name="Watanabe Y."/>
            <person name="Yazaki K."/>
            <person name="Yokoyama R."/>
            <person name="Yoshitake Y."/>
            <person name="Yotsui I."/>
            <person name="Zachgo S."/>
            <person name="Schmutz J."/>
        </authorList>
    </citation>
    <scope>NUCLEOTIDE SEQUENCE [LARGE SCALE GENOMIC DNA]</scope>
    <source>
        <strain evidence="5">Tak-1</strain>
    </source>
</reference>
<feature type="compositionally biased region" description="Low complexity" evidence="1">
    <location>
        <begin position="1316"/>
        <end position="1327"/>
    </location>
</feature>
<dbReference type="EMBL" id="KZ772947">
    <property type="protein sequence ID" value="PTQ29378.1"/>
    <property type="molecule type" value="Genomic_DNA"/>
</dbReference>
<dbReference type="InterPro" id="IPR043519">
    <property type="entry name" value="NT_sf"/>
</dbReference>
<gene>
    <name evidence="4" type="ORF">MARPO_0142s0009</name>
</gene>
<feature type="compositionally biased region" description="Basic and acidic residues" evidence="1">
    <location>
        <begin position="554"/>
        <end position="580"/>
    </location>
</feature>
<feature type="domain" description="PAP/OAS1 substrate-binding-related" evidence="3">
    <location>
        <begin position="174"/>
        <end position="359"/>
    </location>
</feature>
<protein>
    <recommendedName>
        <fullName evidence="6">Polymerase nucleotidyl transferase domain-containing protein</fullName>
    </recommendedName>
</protein>
<dbReference type="Gene3D" id="3.30.460.10">
    <property type="entry name" value="Beta Polymerase, domain 2"/>
    <property type="match status" value="1"/>
</dbReference>
<feature type="region of interest" description="Disordered" evidence="1">
    <location>
        <begin position="1199"/>
        <end position="1330"/>
    </location>
</feature>
<feature type="compositionally biased region" description="Pro residues" evidence="1">
    <location>
        <begin position="671"/>
        <end position="680"/>
    </location>
</feature>
<feature type="compositionally biased region" description="Basic and acidic residues" evidence="1">
    <location>
        <begin position="1247"/>
        <end position="1258"/>
    </location>
</feature>
<accession>A0A2R6W6A3</accession>
<dbReference type="OrthoDB" id="273917at2759"/>
<feature type="compositionally biased region" description="Low complexity" evidence="1">
    <location>
        <begin position="750"/>
        <end position="770"/>
    </location>
</feature>
<feature type="region of interest" description="Disordered" evidence="1">
    <location>
        <begin position="466"/>
        <end position="500"/>
    </location>
</feature>
<dbReference type="Gene3D" id="1.10.1410.10">
    <property type="match status" value="1"/>
</dbReference>
<feature type="region of interest" description="Disordered" evidence="1">
    <location>
        <begin position="926"/>
        <end position="961"/>
    </location>
</feature>
<proteinExistence type="predicted"/>
<evidence type="ECO:0000313" key="4">
    <source>
        <dbReference type="EMBL" id="PTQ29378.1"/>
    </source>
</evidence>
<feature type="compositionally biased region" description="Low complexity" evidence="1">
    <location>
        <begin position="1466"/>
        <end position="1483"/>
    </location>
</feature>
<dbReference type="InterPro" id="IPR058920">
    <property type="entry name" value="PAP-OAS1-bd-rel"/>
</dbReference>
<feature type="domain" description="Poly(A) RNA polymerase mitochondrial-like central palm" evidence="2">
    <location>
        <begin position="45"/>
        <end position="161"/>
    </location>
</feature>
<feature type="compositionally biased region" description="Polar residues" evidence="1">
    <location>
        <begin position="1435"/>
        <end position="1449"/>
    </location>
</feature>
<feature type="compositionally biased region" description="Low complexity" evidence="1">
    <location>
        <begin position="854"/>
        <end position="874"/>
    </location>
</feature>
<dbReference type="SUPFAM" id="SSF81301">
    <property type="entry name" value="Nucleotidyltransferase"/>
    <property type="match status" value="1"/>
</dbReference>
<feature type="region of interest" description="Disordered" evidence="1">
    <location>
        <begin position="524"/>
        <end position="603"/>
    </location>
</feature>
<feature type="compositionally biased region" description="Low complexity" evidence="1">
    <location>
        <begin position="777"/>
        <end position="793"/>
    </location>
</feature>
<evidence type="ECO:0000259" key="3">
    <source>
        <dbReference type="Pfam" id="PF26180"/>
    </source>
</evidence>
<sequence length="1494" mass="161176">MDDSEGEQLPSGLVPDQIDAYAASFAKSLSVDKERWTKAELRTAEIIDKIQPTRASEERRKAVADFVRGLICSCFECKVFMFGSVPLLTYLPHGDIDLTIVSNDQSKKDSWATAVRLALERSDDAEFRVKDVQYIHAEVKLIKCHVGNIVVDISFNQLGGLCTLCFLDEVDAVIADNHFFKRSIILVKAWCYYESQILGAHHGLISTYALETLVLYIFHVFGKSIRGPLEVLLRFLEFFSKFDWHKYCVSLWGPVPISSLPEMAAESPRKDGGELLLSQAFLKGCGEQYAVFPAGQDNQQRTFNAKHLNVVDPLRPGNNLGRSVNQANFNRIIGLFSHSADELLKILLDSSKDIVEQLEDKRKGFFKRIKKRLDKLEEKRPDAPDFVPRQNLIAAGSNHRNGYGPTAMKSQENGDSIRTYGAETYYVDPRFHHKPPGWCSDFDPRTQTITRAAAQMVGNQVQIESSAMPHRGGDSNFGKGASPDTPHDNGVSVALSNGSSTAFESPHANYVGGKGSQARIEVFEKPKGHSRRTSLDLPIADMSDHGVNGSRQWGDARDLASNDFHGSELGDSKSNSEDYPSKGTVPGGNRSKHPGSSVGKNHVGSTAISQATGVESARVNVHIAAEDSSEGTAPSRGSANPGLERDSRRGGWAGDSSLGLGHRGPYFNIPRGPPAPPLPPSYYHGPSFPQASGENSNTVNSRISAYPAQHVDDKFMEQQHRDAWQQVEQISVHDHQQQYGVHLPVSNGAASASSLSQHTDSDSSVNTTVSRVQTPASVSKSGSSNNLESSSDSTAAHEVLDDAPVEENGKSWLEDAETGSSSSTRGKFTHPVSEGIGKGHKNSKSSREKRGLLKNKNNGNDESVESVQSVDVSSNPSSTAESVVRWPASDDPVTVTQGSPQMVHSPASVVYPNLLPSSLPLSGNGSMSAEMSPYSPPPLLPSHRTSGALSALPTPSQPQISSSSVIYPVGTSSFRPPVTELVSGSITSGSSQRPRQMESASIHPPPFYPPGNYFPSIYTAYPFYYHMGVEFLSGFSQFGSSVENFNESNAAQAAESLRLKGGHQKGAGVGDKLKAQGIATRASFKMDLTTADNRIPDASDAKDAKLDLLKSDFQDHLYNLDLARQYQHAPVQAYPQPSYQSPSTKYYPNFRQWEGPGRPLAPQMNMLPNVMSHGHGIVQGPPPMNSSGRMVGNYPRSYTGPVAYGGDEQPKPHGGTGPFLPTPRPSFYRDRQSSGSNRNQHGGYVQDRNDKGDREGHQGHTPRYRGVGRGQSKYEPRSQNNNMVGVDRNNVDVKGGERGRDGQRLQDGLRRNSVQSAPSATLASPSPGQSTVTVLPATSVGMPAGIYSVPIMTSNGKSSASGMAGAPISPAGHVMVYPYENRVGSVTEPLEFGSLGPVQAGTTQGGNEMDNGAAHAPIPPGSASMSLASGDRSSHGPSSPKQRVMQRTYQLKEEDFPPLSFRGQHGSSSTGYNSGSSASSQVSPFPAYVDTPSS</sequence>
<feature type="region of interest" description="Disordered" evidence="1">
    <location>
        <begin position="983"/>
        <end position="1002"/>
    </location>
</feature>
<feature type="compositionally biased region" description="Basic and acidic residues" evidence="1">
    <location>
        <begin position="1289"/>
        <end position="1310"/>
    </location>
</feature>
<dbReference type="Proteomes" id="UP000244005">
    <property type="component" value="Unassembled WGS sequence"/>
</dbReference>
<feature type="compositionally biased region" description="Polar residues" evidence="1">
    <location>
        <begin position="983"/>
        <end position="994"/>
    </location>
</feature>
<evidence type="ECO:0000256" key="1">
    <source>
        <dbReference type="SAM" id="MobiDB-lite"/>
    </source>
</evidence>
<dbReference type="PANTHER" id="PTHR45979:SF30">
    <property type="entry name" value="NUCLEOTIDYLTRANSFERASE"/>
    <property type="match status" value="1"/>
</dbReference>
<dbReference type="Pfam" id="PF26180">
    <property type="entry name" value="PAP-OAS1"/>
    <property type="match status" value="1"/>
</dbReference>
<organism evidence="4 5">
    <name type="scientific">Marchantia polymorpha</name>
    <name type="common">Common liverwort</name>
    <name type="synonym">Marchantia aquatica</name>
    <dbReference type="NCBI Taxonomy" id="3197"/>
    <lineage>
        <taxon>Eukaryota</taxon>
        <taxon>Viridiplantae</taxon>
        <taxon>Streptophyta</taxon>
        <taxon>Embryophyta</taxon>
        <taxon>Marchantiophyta</taxon>
        <taxon>Marchantiopsida</taxon>
        <taxon>Marchantiidae</taxon>
        <taxon>Marchantiales</taxon>
        <taxon>Marchantiaceae</taxon>
        <taxon>Marchantia</taxon>
    </lineage>
</organism>
<keyword evidence="5" id="KW-1185">Reference proteome</keyword>